<dbReference type="GO" id="GO:0005634">
    <property type="term" value="C:nucleus"/>
    <property type="evidence" value="ECO:0007669"/>
    <property type="project" value="UniProtKB-SubCell"/>
</dbReference>
<keyword evidence="2" id="KW-0805">Transcription regulation</keyword>
<dbReference type="InterPro" id="IPR001138">
    <property type="entry name" value="Zn2Cys6_DnaBD"/>
</dbReference>
<accession>A0AAW0QPF1</accession>
<dbReference type="CDD" id="cd12148">
    <property type="entry name" value="fungal_TF_MHR"/>
    <property type="match status" value="1"/>
</dbReference>
<evidence type="ECO:0000256" key="5">
    <source>
        <dbReference type="ARBA" id="ARBA00023242"/>
    </source>
</evidence>
<evidence type="ECO:0000256" key="3">
    <source>
        <dbReference type="ARBA" id="ARBA00023125"/>
    </source>
</evidence>
<dbReference type="GO" id="GO:0000976">
    <property type="term" value="F:transcription cis-regulatory region binding"/>
    <property type="evidence" value="ECO:0007669"/>
    <property type="project" value="TreeGrafter"/>
</dbReference>
<evidence type="ECO:0000256" key="6">
    <source>
        <dbReference type="SAM" id="MobiDB-lite"/>
    </source>
</evidence>
<dbReference type="Gene3D" id="4.10.240.10">
    <property type="entry name" value="Zn(2)-C6 fungal-type DNA-binding domain"/>
    <property type="match status" value="1"/>
</dbReference>
<evidence type="ECO:0000256" key="4">
    <source>
        <dbReference type="ARBA" id="ARBA00023163"/>
    </source>
</evidence>
<sequence length="667" mass="73441">MSDPVAVPTPTPTPTPSRIRRNTACTSCRDAKVSNMSWVALGDGLAYNFHLPWQVRCNPSSQPSQPCQRCSRLELECVVDRSHKRVSRRNKIDELVQEIQTIKQTVGSAHPTGDITAARLSKELPLPQPVIPSPDATRASVSDRAAASGPRTTETPTTTLAEDVPIEPSRPRALGSQPFTGEDIDYYFKMYFEHFHPYMPILTQRDPNKCYESGQVLFWTVILVACRRYAKNPQVLPFLLDAMKRELFSVLSSLPISIHTINAMVLICTWAFPDVRFVNDPTCMFTGVIMNASLLLGLQAGKGSNPAFSFGGFQGSFTDEEAHYTWAGYNVVAQRSSHYMGLPPLGNLFNQTVQNVIDGKTPFHVPSSFRVLLECQKYAHRASKTMAACLEESEGVSSYIVQQLEDDFDNIRGLICSERAATTDNMDKFNALLVQLEIQTYYLIPLPGYNPEALKRNILRAYTTAQAVLRDALSLDDQGGFLKHMPHFAFRSLLSAMCIIYKVFRSSYKQSLDKQGAERSAANCMAVCRRSVVQEGDLGARLAVLFDSFWSVAQSTNIWHGEPTVSVGTQRFGAGVCFDCLKLWKNDIDTMRPKTAATAQVPNAEGDANSSDMLAPASALATSSATLGVGTAAASGADPLAHIDWSFMDDFDWNFEPSLLAPVGLGP</sequence>
<keyword evidence="8" id="KW-1185">Reference proteome</keyword>
<evidence type="ECO:0000313" key="7">
    <source>
        <dbReference type="EMBL" id="KAK8113698.1"/>
    </source>
</evidence>
<feature type="region of interest" description="Disordered" evidence="6">
    <location>
        <begin position="124"/>
        <end position="159"/>
    </location>
</feature>
<gene>
    <name evidence="7" type="ORF">PG999_005767</name>
</gene>
<keyword evidence="3" id="KW-0238">DNA-binding</keyword>
<dbReference type="PANTHER" id="PTHR31845:SF21">
    <property type="entry name" value="REGULATORY PROTEIN LEU3"/>
    <property type="match status" value="1"/>
</dbReference>
<keyword evidence="5" id="KW-0539">Nucleus</keyword>
<comment type="caution">
    <text evidence="7">The sequence shown here is derived from an EMBL/GenBank/DDBJ whole genome shotgun (WGS) entry which is preliminary data.</text>
</comment>
<feature type="region of interest" description="Disordered" evidence="6">
    <location>
        <begin position="1"/>
        <end position="21"/>
    </location>
</feature>
<reference evidence="7 8" key="1">
    <citation type="submission" date="2023-01" db="EMBL/GenBank/DDBJ databases">
        <title>Analysis of 21 Apiospora genomes using comparative genomics revels a genus with tremendous synthesis potential of carbohydrate active enzymes and secondary metabolites.</title>
        <authorList>
            <person name="Sorensen T."/>
        </authorList>
    </citation>
    <scope>NUCLEOTIDE SEQUENCE [LARGE SCALE GENOMIC DNA]</scope>
    <source>
        <strain evidence="7 8">CBS 117206</strain>
    </source>
</reference>
<dbReference type="EMBL" id="JAQQWP010000006">
    <property type="protein sequence ID" value="KAK8113698.1"/>
    <property type="molecule type" value="Genomic_DNA"/>
</dbReference>
<keyword evidence="4" id="KW-0804">Transcription</keyword>
<dbReference type="GO" id="GO:0000981">
    <property type="term" value="F:DNA-binding transcription factor activity, RNA polymerase II-specific"/>
    <property type="evidence" value="ECO:0007669"/>
    <property type="project" value="InterPro"/>
</dbReference>
<evidence type="ECO:0000256" key="2">
    <source>
        <dbReference type="ARBA" id="ARBA00023015"/>
    </source>
</evidence>
<comment type="subcellular location">
    <subcellularLocation>
        <location evidence="1">Nucleus</location>
    </subcellularLocation>
</comment>
<dbReference type="InterPro" id="IPR036864">
    <property type="entry name" value="Zn2-C6_fun-type_DNA-bd_sf"/>
</dbReference>
<organism evidence="7 8">
    <name type="scientific">Apiospora kogelbergensis</name>
    <dbReference type="NCBI Taxonomy" id="1337665"/>
    <lineage>
        <taxon>Eukaryota</taxon>
        <taxon>Fungi</taxon>
        <taxon>Dikarya</taxon>
        <taxon>Ascomycota</taxon>
        <taxon>Pezizomycotina</taxon>
        <taxon>Sordariomycetes</taxon>
        <taxon>Xylariomycetidae</taxon>
        <taxon>Amphisphaeriales</taxon>
        <taxon>Apiosporaceae</taxon>
        <taxon>Apiospora</taxon>
    </lineage>
</organism>
<evidence type="ECO:0000313" key="8">
    <source>
        <dbReference type="Proteomes" id="UP001392437"/>
    </source>
</evidence>
<proteinExistence type="predicted"/>
<dbReference type="AlphaFoldDB" id="A0AAW0QPF1"/>
<name>A0AAW0QPF1_9PEZI</name>
<dbReference type="GO" id="GO:0008270">
    <property type="term" value="F:zinc ion binding"/>
    <property type="evidence" value="ECO:0007669"/>
    <property type="project" value="InterPro"/>
</dbReference>
<evidence type="ECO:0000256" key="1">
    <source>
        <dbReference type="ARBA" id="ARBA00004123"/>
    </source>
</evidence>
<dbReference type="CDD" id="cd00067">
    <property type="entry name" value="GAL4"/>
    <property type="match status" value="1"/>
</dbReference>
<dbReference type="PANTHER" id="PTHR31845">
    <property type="entry name" value="FINGER DOMAIN PROTEIN, PUTATIVE-RELATED"/>
    <property type="match status" value="1"/>
</dbReference>
<dbReference type="InterPro" id="IPR051089">
    <property type="entry name" value="prtT"/>
</dbReference>
<dbReference type="Proteomes" id="UP001392437">
    <property type="component" value="Unassembled WGS sequence"/>
</dbReference>
<protein>
    <submittedName>
        <fullName evidence="7">Uncharacterized protein</fullName>
    </submittedName>
</protein>